<dbReference type="AlphaFoldDB" id="A0A150XI74"/>
<dbReference type="RefSeq" id="WP_068218165.1">
    <property type="nucleotide sequence ID" value="NZ_CP139724.1"/>
</dbReference>
<comment type="similarity">
    <text evidence="1">Belongs to the cycloisomerase 2 family.</text>
</comment>
<keyword evidence="2" id="KW-0313">Glucose metabolism</keyword>
<dbReference type="GO" id="GO:0017057">
    <property type="term" value="F:6-phosphogluconolactonase activity"/>
    <property type="evidence" value="ECO:0007669"/>
    <property type="project" value="TreeGrafter"/>
</dbReference>
<keyword evidence="5" id="KW-1185">Reference proteome</keyword>
<comment type="caution">
    <text evidence="4">The sequence shown here is derived from an EMBL/GenBank/DDBJ whole genome shotgun (WGS) entry which is preliminary data.</text>
</comment>
<dbReference type="OrthoDB" id="9790815at2"/>
<dbReference type="InterPro" id="IPR015943">
    <property type="entry name" value="WD40/YVTN_repeat-like_dom_sf"/>
</dbReference>
<evidence type="ECO:0000256" key="2">
    <source>
        <dbReference type="ARBA" id="ARBA00022526"/>
    </source>
</evidence>
<dbReference type="InterPro" id="IPR019405">
    <property type="entry name" value="Lactonase_7-beta_prop"/>
</dbReference>
<evidence type="ECO:0000313" key="4">
    <source>
        <dbReference type="EMBL" id="KYG78421.1"/>
    </source>
</evidence>
<dbReference type="SUPFAM" id="SSF51004">
    <property type="entry name" value="C-terminal (heme d1) domain of cytochrome cd1-nitrite reductase"/>
    <property type="match status" value="1"/>
</dbReference>
<name>A0A150XI74_9BACT</name>
<feature type="chain" id="PRO_5007574766" description="6-phosphogluconolactonase" evidence="3">
    <location>
        <begin position="18"/>
        <end position="390"/>
    </location>
</feature>
<protein>
    <recommendedName>
        <fullName evidence="6">6-phosphogluconolactonase</fullName>
    </recommendedName>
</protein>
<dbReference type="STRING" id="333140.AWW68_06540"/>
<dbReference type="Gene3D" id="2.130.10.10">
    <property type="entry name" value="YVTN repeat-like/Quinoprotein amine dehydrogenase"/>
    <property type="match status" value="1"/>
</dbReference>
<dbReference type="Pfam" id="PF10282">
    <property type="entry name" value="Lactonase"/>
    <property type="match status" value="1"/>
</dbReference>
<dbReference type="PANTHER" id="PTHR30344:SF1">
    <property type="entry name" value="6-PHOSPHOGLUCONOLACTONASE"/>
    <property type="match status" value="1"/>
</dbReference>
<evidence type="ECO:0000313" key="5">
    <source>
        <dbReference type="Proteomes" id="UP000075606"/>
    </source>
</evidence>
<gene>
    <name evidence="4" type="ORF">AWW68_06540</name>
</gene>
<dbReference type="GO" id="GO:0006006">
    <property type="term" value="P:glucose metabolic process"/>
    <property type="evidence" value="ECO:0007669"/>
    <property type="project" value="UniProtKB-KW"/>
</dbReference>
<dbReference type="PROSITE" id="PS51257">
    <property type="entry name" value="PROKAR_LIPOPROTEIN"/>
    <property type="match status" value="1"/>
</dbReference>
<keyword evidence="3" id="KW-0732">Signal</keyword>
<dbReference type="Proteomes" id="UP000075606">
    <property type="component" value="Unassembled WGS sequence"/>
</dbReference>
<accession>A0A150XI74</accession>
<evidence type="ECO:0000256" key="1">
    <source>
        <dbReference type="ARBA" id="ARBA00005564"/>
    </source>
</evidence>
<dbReference type="PANTHER" id="PTHR30344">
    <property type="entry name" value="6-PHOSPHOGLUCONOLACTONASE-RELATED"/>
    <property type="match status" value="1"/>
</dbReference>
<organism evidence="4 5">
    <name type="scientific">Roseivirga spongicola</name>
    <dbReference type="NCBI Taxonomy" id="333140"/>
    <lineage>
        <taxon>Bacteria</taxon>
        <taxon>Pseudomonadati</taxon>
        <taxon>Bacteroidota</taxon>
        <taxon>Cytophagia</taxon>
        <taxon>Cytophagales</taxon>
        <taxon>Roseivirgaceae</taxon>
        <taxon>Roseivirga</taxon>
    </lineage>
</organism>
<proteinExistence type="inferred from homology"/>
<evidence type="ECO:0008006" key="6">
    <source>
        <dbReference type="Google" id="ProtNLM"/>
    </source>
</evidence>
<dbReference type="InterPro" id="IPR050282">
    <property type="entry name" value="Cycloisomerase_2"/>
</dbReference>
<feature type="signal peptide" evidence="3">
    <location>
        <begin position="1"/>
        <end position="17"/>
    </location>
</feature>
<dbReference type="GO" id="GO:0005829">
    <property type="term" value="C:cytosol"/>
    <property type="evidence" value="ECO:0007669"/>
    <property type="project" value="TreeGrafter"/>
</dbReference>
<keyword evidence="2" id="KW-0119">Carbohydrate metabolism</keyword>
<evidence type="ECO:0000256" key="3">
    <source>
        <dbReference type="SAM" id="SignalP"/>
    </source>
</evidence>
<reference evidence="4 5" key="1">
    <citation type="submission" date="2016-01" db="EMBL/GenBank/DDBJ databases">
        <title>Genome sequencing of Roseivirga spongicola UST030701-084.</title>
        <authorList>
            <person name="Selvaratnam C."/>
            <person name="Thevarajoo S."/>
            <person name="Goh K.M."/>
            <person name="Ee R."/>
            <person name="Chan K.-G."/>
            <person name="Chong C.S."/>
        </authorList>
    </citation>
    <scope>NUCLEOTIDE SEQUENCE [LARGE SCALE GENOMIC DNA]</scope>
    <source>
        <strain evidence="4 5">UST030701-084</strain>
    </source>
</reference>
<dbReference type="EMBL" id="LRPC01000001">
    <property type="protein sequence ID" value="KYG78421.1"/>
    <property type="molecule type" value="Genomic_DNA"/>
</dbReference>
<sequence length="390" mass="42809">MKKIILLALLAFFTACGSKKTEQQVAKPESNEAIFFVGTYTKKEGHVDGQGEGVYVYSMNKKTGAISYKATSDAVISPSYLAVHPNGKNVYAVNEFDGGEDSFAAVTAFEYNPEDYSLAYLNEVSSVGQYPCYLSIDNSGKFVMAANYVGGSVVLLPIMEDGMLGNYSSYKKHEGGSSHPRQDAPHAHQIIQHPRNGLVAAVDLGADKIYAYELDTVGQTLNYLRDFINPPRMAGPRHIVFHPEKDIVYVLNELIGTIEVATFSDSLRLEQKVQMIALQENGDDRESSAAAIKIHPSGQFLYASNRGEINEILAFKIGDNGELIKIGAYPSKGKTPRDFEIDPSGRFMLVANQDTNTIVTYEINQETGELIDTGYIEEVPTPVCIKFLGQ</sequence>
<dbReference type="InterPro" id="IPR011048">
    <property type="entry name" value="Haem_d1_sf"/>
</dbReference>